<dbReference type="GO" id="GO:0016251">
    <property type="term" value="F:RNA polymerase II general transcription initiation factor activity"/>
    <property type="evidence" value="ECO:0007669"/>
    <property type="project" value="TreeGrafter"/>
</dbReference>
<dbReference type="GO" id="GO:0017025">
    <property type="term" value="F:TBP-class protein binding"/>
    <property type="evidence" value="ECO:0007669"/>
    <property type="project" value="TreeGrafter"/>
</dbReference>
<dbReference type="AlphaFoldDB" id="A0A8H5BGA0"/>
<dbReference type="GO" id="GO:0017054">
    <property type="term" value="C:negative cofactor 2 complex"/>
    <property type="evidence" value="ECO:0007669"/>
    <property type="project" value="InterPro"/>
</dbReference>
<comment type="caution">
    <text evidence="4">The sequence shown here is derived from an EMBL/GenBank/DDBJ whole genome shotgun (WGS) entry which is preliminary data.</text>
</comment>
<comment type="subcellular location">
    <subcellularLocation>
        <location evidence="1">Nucleus</location>
    </subcellularLocation>
</comment>
<accession>A0A8H5BGA0</accession>
<dbReference type="SUPFAM" id="SSF47113">
    <property type="entry name" value="Histone-fold"/>
    <property type="match status" value="1"/>
</dbReference>
<protein>
    <recommendedName>
        <fullName evidence="3">Transcription factor CBF/NF-Y/archaeal histone domain-containing protein</fullName>
    </recommendedName>
</protein>
<evidence type="ECO:0000259" key="3">
    <source>
        <dbReference type="Pfam" id="PF00808"/>
    </source>
</evidence>
<dbReference type="Pfam" id="PF00808">
    <property type="entry name" value="CBFD_NFYB_HMF"/>
    <property type="match status" value="1"/>
</dbReference>
<feature type="domain" description="Transcription factor CBF/NF-Y/archaeal histone" evidence="3">
    <location>
        <begin position="19"/>
        <end position="83"/>
    </location>
</feature>
<proteinExistence type="predicted"/>
<dbReference type="GO" id="GO:0046982">
    <property type="term" value="F:protein heterodimerization activity"/>
    <property type="evidence" value="ECO:0007669"/>
    <property type="project" value="InterPro"/>
</dbReference>
<dbReference type="Gene3D" id="1.10.20.10">
    <property type="entry name" value="Histone, subunit A"/>
    <property type="match status" value="1"/>
</dbReference>
<evidence type="ECO:0000313" key="4">
    <source>
        <dbReference type="EMBL" id="KAF5321923.1"/>
    </source>
</evidence>
<dbReference type="InterPro" id="IPR042225">
    <property type="entry name" value="Ncb2"/>
</dbReference>
<evidence type="ECO:0000313" key="5">
    <source>
        <dbReference type="Proteomes" id="UP000567179"/>
    </source>
</evidence>
<dbReference type="EMBL" id="JAACJJ010000028">
    <property type="protein sequence ID" value="KAF5321923.1"/>
    <property type="molecule type" value="Genomic_DNA"/>
</dbReference>
<sequence>MSDREGHSGGGALTDEDLSLPKATVAKMIAELLPSDVVCAKETRDLVIECCVEFIHLISSEANEICETENKKTIAPEHIIAALNRLGYTNFESEVNSVLQDHKQQQKDREKKVSKFEQSGLTEEELLAKQEELFAASRARFQTGQQ</sequence>
<dbReference type="PANTHER" id="PTHR46138:SF1">
    <property type="entry name" value="PROTEIN DR1"/>
    <property type="match status" value="1"/>
</dbReference>
<dbReference type="OrthoDB" id="601405at2759"/>
<reference evidence="4 5" key="1">
    <citation type="journal article" date="2020" name="ISME J.">
        <title>Uncovering the hidden diversity of litter-decomposition mechanisms in mushroom-forming fungi.</title>
        <authorList>
            <person name="Floudas D."/>
            <person name="Bentzer J."/>
            <person name="Ahren D."/>
            <person name="Johansson T."/>
            <person name="Persson P."/>
            <person name="Tunlid A."/>
        </authorList>
    </citation>
    <scope>NUCLEOTIDE SEQUENCE [LARGE SCALE GENOMIC DNA]</scope>
    <source>
        <strain evidence="4 5">CBS 101986</strain>
    </source>
</reference>
<gene>
    <name evidence="4" type="ORF">D9619_000957</name>
</gene>
<keyword evidence="2" id="KW-0539">Nucleus</keyword>
<organism evidence="4 5">
    <name type="scientific">Psilocybe cf. subviscida</name>
    <dbReference type="NCBI Taxonomy" id="2480587"/>
    <lineage>
        <taxon>Eukaryota</taxon>
        <taxon>Fungi</taxon>
        <taxon>Dikarya</taxon>
        <taxon>Basidiomycota</taxon>
        <taxon>Agaricomycotina</taxon>
        <taxon>Agaricomycetes</taxon>
        <taxon>Agaricomycetidae</taxon>
        <taxon>Agaricales</taxon>
        <taxon>Agaricineae</taxon>
        <taxon>Strophariaceae</taxon>
        <taxon>Psilocybe</taxon>
    </lineage>
</organism>
<dbReference type="CDD" id="cd22905">
    <property type="entry name" value="HFD_Dr1"/>
    <property type="match status" value="1"/>
</dbReference>
<evidence type="ECO:0000256" key="1">
    <source>
        <dbReference type="ARBA" id="ARBA00004123"/>
    </source>
</evidence>
<dbReference type="PANTHER" id="PTHR46138">
    <property type="entry name" value="PROTEIN DR1"/>
    <property type="match status" value="1"/>
</dbReference>
<evidence type="ECO:0000256" key="2">
    <source>
        <dbReference type="ARBA" id="ARBA00023242"/>
    </source>
</evidence>
<keyword evidence="5" id="KW-1185">Reference proteome</keyword>
<dbReference type="Proteomes" id="UP000567179">
    <property type="component" value="Unassembled WGS sequence"/>
</dbReference>
<dbReference type="GO" id="GO:0051123">
    <property type="term" value="P:RNA polymerase II preinitiation complex assembly"/>
    <property type="evidence" value="ECO:0007669"/>
    <property type="project" value="TreeGrafter"/>
</dbReference>
<dbReference type="InterPro" id="IPR003958">
    <property type="entry name" value="CBFA_NFYB_domain"/>
</dbReference>
<dbReference type="GO" id="GO:0000122">
    <property type="term" value="P:negative regulation of transcription by RNA polymerase II"/>
    <property type="evidence" value="ECO:0007669"/>
    <property type="project" value="InterPro"/>
</dbReference>
<dbReference type="FunFam" id="1.10.20.10:FF:000019">
    <property type="entry name" value="Negative cofactor 2 beta"/>
    <property type="match status" value="1"/>
</dbReference>
<dbReference type="InterPro" id="IPR009072">
    <property type="entry name" value="Histone-fold"/>
</dbReference>
<name>A0A8H5BGA0_9AGAR</name>